<reference evidence="1 2" key="1">
    <citation type="journal article" date="2018" name="Sci. Rep.">
        <title>Genomic signatures of local adaptation to the degree of environmental predictability in rotifers.</title>
        <authorList>
            <person name="Franch-Gras L."/>
            <person name="Hahn C."/>
            <person name="Garcia-Roger E.M."/>
            <person name="Carmona M.J."/>
            <person name="Serra M."/>
            <person name="Gomez A."/>
        </authorList>
    </citation>
    <scope>NUCLEOTIDE SEQUENCE [LARGE SCALE GENOMIC DNA]</scope>
    <source>
        <strain evidence="1">HYR1</strain>
    </source>
</reference>
<evidence type="ECO:0000313" key="1">
    <source>
        <dbReference type="EMBL" id="RNA10435.1"/>
    </source>
</evidence>
<organism evidence="1 2">
    <name type="scientific">Brachionus plicatilis</name>
    <name type="common">Marine rotifer</name>
    <name type="synonym">Brachionus muelleri</name>
    <dbReference type="NCBI Taxonomy" id="10195"/>
    <lineage>
        <taxon>Eukaryota</taxon>
        <taxon>Metazoa</taxon>
        <taxon>Spiralia</taxon>
        <taxon>Gnathifera</taxon>
        <taxon>Rotifera</taxon>
        <taxon>Eurotatoria</taxon>
        <taxon>Monogononta</taxon>
        <taxon>Pseudotrocha</taxon>
        <taxon>Ploima</taxon>
        <taxon>Brachionidae</taxon>
        <taxon>Brachionus</taxon>
    </lineage>
</organism>
<protein>
    <submittedName>
        <fullName evidence="1">Uncharacterized protein</fullName>
    </submittedName>
</protein>
<keyword evidence="2" id="KW-1185">Reference proteome</keyword>
<sequence>MLFYRKSLKNQLKLNRYDGHNMLNFELSWELRVLYHVPKKKVHFYQVFRNHIPIGEKRKLVRPAKAKQALIV</sequence>
<feature type="non-terminal residue" evidence="1">
    <location>
        <position position="72"/>
    </location>
</feature>
<proteinExistence type="predicted"/>
<dbReference type="EMBL" id="REGN01006203">
    <property type="protein sequence ID" value="RNA10435.1"/>
    <property type="molecule type" value="Genomic_DNA"/>
</dbReference>
<accession>A0A3M7QHI6</accession>
<comment type="caution">
    <text evidence="1">The sequence shown here is derived from an EMBL/GenBank/DDBJ whole genome shotgun (WGS) entry which is preliminary data.</text>
</comment>
<dbReference type="AlphaFoldDB" id="A0A3M7QHI6"/>
<evidence type="ECO:0000313" key="2">
    <source>
        <dbReference type="Proteomes" id="UP000276133"/>
    </source>
</evidence>
<dbReference type="Proteomes" id="UP000276133">
    <property type="component" value="Unassembled WGS sequence"/>
</dbReference>
<name>A0A3M7QHI6_BRAPC</name>
<gene>
    <name evidence="1" type="ORF">BpHYR1_001053</name>
</gene>